<evidence type="ECO:0000256" key="8">
    <source>
        <dbReference type="SAM" id="Phobius"/>
    </source>
</evidence>
<dbReference type="InParanoid" id="A0A2J7RCX0"/>
<dbReference type="Gene3D" id="3.40.190.10">
    <property type="entry name" value="Periplasmic binding protein-like II"/>
    <property type="match status" value="1"/>
</dbReference>
<accession>A0A2J7RCX0</accession>
<organism evidence="9 10">
    <name type="scientific">Cryptotermes secundus</name>
    <dbReference type="NCBI Taxonomy" id="105785"/>
    <lineage>
        <taxon>Eukaryota</taxon>
        <taxon>Metazoa</taxon>
        <taxon>Ecdysozoa</taxon>
        <taxon>Arthropoda</taxon>
        <taxon>Hexapoda</taxon>
        <taxon>Insecta</taxon>
        <taxon>Pterygota</taxon>
        <taxon>Neoptera</taxon>
        <taxon>Polyneoptera</taxon>
        <taxon>Dictyoptera</taxon>
        <taxon>Blattodea</taxon>
        <taxon>Blattoidea</taxon>
        <taxon>Termitoidae</taxon>
        <taxon>Kalotermitidae</taxon>
        <taxon>Cryptotermitinae</taxon>
        <taxon>Cryptotermes</taxon>
    </lineage>
</organism>
<comment type="caution">
    <text evidence="9">The sequence shown here is derived from an EMBL/GenBank/DDBJ whole genome shotgun (WGS) entry which is preliminary data.</text>
</comment>
<name>A0A2J7RCX0_9NEOP</name>
<feature type="transmembrane region" description="Helical" evidence="8">
    <location>
        <begin position="292"/>
        <end position="313"/>
    </location>
</feature>
<keyword evidence="5 8" id="KW-0472">Membrane</keyword>
<evidence type="ECO:0000256" key="5">
    <source>
        <dbReference type="ARBA" id="ARBA00023136"/>
    </source>
</evidence>
<keyword evidence="4 8" id="KW-1133">Transmembrane helix</keyword>
<dbReference type="SUPFAM" id="SSF53850">
    <property type="entry name" value="Periplasmic binding protein-like II"/>
    <property type="match status" value="1"/>
</dbReference>
<comment type="subcellular location">
    <subcellularLocation>
        <location evidence="1">Cell membrane</location>
        <topology evidence="1">Multi-pass membrane protein</topology>
    </subcellularLocation>
</comment>
<evidence type="ECO:0000313" key="10">
    <source>
        <dbReference type="Proteomes" id="UP000235965"/>
    </source>
</evidence>
<reference evidence="9 10" key="1">
    <citation type="submission" date="2017-12" db="EMBL/GenBank/DDBJ databases">
        <title>Hemimetabolous genomes reveal molecular basis of termite eusociality.</title>
        <authorList>
            <person name="Harrison M.C."/>
            <person name="Jongepier E."/>
            <person name="Robertson H.M."/>
            <person name="Arning N."/>
            <person name="Bitard-Feildel T."/>
            <person name="Chao H."/>
            <person name="Childers C.P."/>
            <person name="Dinh H."/>
            <person name="Doddapaneni H."/>
            <person name="Dugan S."/>
            <person name="Gowin J."/>
            <person name="Greiner C."/>
            <person name="Han Y."/>
            <person name="Hu H."/>
            <person name="Hughes D.S.T."/>
            <person name="Huylmans A.-K."/>
            <person name="Kemena C."/>
            <person name="Kremer L.P.M."/>
            <person name="Lee S.L."/>
            <person name="Lopez-Ezquerra A."/>
            <person name="Mallet L."/>
            <person name="Monroy-Kuhn J.M."/>
            <person name="Moser A."/>
            <person name="Murali S.C."/>
            <person name="Muzny D.M."/>
            <person name="Otani S."/>
            <person name="Piulachs M.-D."/>
            <person name="Poelchau M."/>
            <person name="Qu J."/>
            <person name="Schaub F."/>
            <person name="Wada-Katsumata A."/>
            <person name="Worley K.C."/>
            <person name="Xie Q."/>
            <person name="Ylla G."/>
            <person name="Poulsen M."/>
            <person name="Gibbs R.A."/>
            <person name="Schal C."/>
            <person name="Richards S."/>
            <person name="Belles X."/>
            <person name="Korb J."/>
            <person name="Bornberg-Bauer E."/>
        </authorList>
    </citation>
    <scope>NUCLEOTIDE SEQUENCE [LARGE SCALE GENOMIC DNA]</scope>
    <source>
        <tissue evidence="9">Whole body</tissue>
    </source>
</reference>
<protein>
    <recommendedName>
        <fullName evidence="11">Ionotropic glutamate receptor C-terminal domain-containing protein</fullName>
    </recommendedName>
</protein>
<dbReference type="AlphaFoldDB" id="A0A2J7RCX0"/>
<gene>
    <name evidence="9" type="ORF">B7P43_G17881</name>
</gene>
<evidence type="ECO:0000256" key="6">
    <source>
        <dbReference type="ARBA" id="ARBA00023170"/>
    </source>
</evidence>
<keyword evidence="7" id="KW-0325">Glycoprotein</keyword>
<dbReference type="OrthoDB" id="6430908at2759"/>
<evidence type="ECO:0000313" key="9">
    <source>
        <dbReference type="EMBL" id="PNF38683.1"/>
    </source>
</evidence>
<dbReference type="Proteomes" id="UP000235965">
    <property type="component" value="Unassembled WGS sequence"/>
</dbReference>
<dbReference type="InterPro" id="IPR052192">
    <property type="entry name" value="Insect_Ionotropic_Sensory_Rcpt"/>
</dbReference>
<dbReference type="PANTHER" id="PTHR42643">
    <property type="entry name" value="IONOTROPIC RECEPTOR 20A-RELATED"/>
    <property type="match status" value="1"/>
</dbReference>
<dbReference type="PANTHER" id="PTHR42643:SF30">
    <property type="entry name" value="IONOTROPIC RECEPTOR 40A-RELATED"/>
    <property type="match status" value="1"/>
</dbReference>
<keyword evidence="3 8" id="KW-0812">Transmembrane</keyword>
<keyword evidence="6" id="KW-0675">Receptor</keyword>
<evidence type="ECO:0000256" key="3">
    <source>
        <dbReference type="ARBA" id="ARBA00022692"/>
    </source>
</evidence>
<dbReference type="EMBL" id="NEVH01005368">
    <property type="protein sequence ID" value="PNF38683.1"/>
    <property type="molecule type" value="Genomic_DNA"/>
</dbReference>
<evidence type="ECO:0000256" key="2">
    <source>
        <dbReference type="ARBA" id="ARBA00022475"/>
    </source>
</evidence>
<proteinExistence type="predicted"/>
<keyword evidence="2" id="KW-1003">Cell membrane</keyword>
<keyword evidence="10" id="KW-1185">Reference proteome</keyword>
<evidence type="ECO:0008006" key="11">
    <source>
        <dbReference type="Google" id="ProtNLM"/>
    </source>
</evidence>
<feature type="transmembrane region" description="Helical" evidence="8">
    <location>
        <begin position="516"/>
        <end position="538"/>
    </location>
</feature>
<dbReference type="GO" id="GO:0005886">
    <property type="term" value="C:plasma membrane"/>
    <property type="evidence" value="ECO:0007669"/>
    <property type="project" value="UniProtKB-SubCell"/>
</dbReference>
<evidence type="ECO:0000256" key="1">
    <source>
        <dbReference type="ARBA" id="ARBA00004651"/>
    </source>
</evidence>
<sequence length="545" mass="63170">MSLHEEALHTYGRWSENFTNFGRVSMDVVGYIFEEMHQSESRSVLISNIFTDNDPTEWNSNHKPESYLLLTPSSCNHESDIVQSVKSQLKRLSSYPEWNPRARFVVTVMNICFKYNAEKVSQRILMEIWKRKITFIPKKAYDTFHGYELRVAAKLTAIREEKTKQIYGNNSHHTFKEDYEIRFLKLISRSMNFTLIFLPQIKNFRKVQEVVGNYIGYTGLLMNDEADIAVGGIIRTAILTNLTDVTISYLKLRWQSFVPCPVKFPGWRSIFRTFSLSGWLFRIQENASFKRFVDAVQDVWALILGVSILSLPLTNPLRLFFSAWICYSLAINTVFQAYLTTYLVDPGFEKSITSTEEDFTSGTKYGFSSTYFDRNFNDIADSKDVEILGNRIDCVDMVTCLLLTAKYRNISTICNTGLVDYLYYGSKYSDKFRGSRPGELKEMPVLVTDLLMALQKGSTFLDRVNEIIYRLVESGISIYLMKVSSEERKYFEAKSSVSKIVADEYHALTMNNMQSAFYLLLFGHSLSLISFLMEMLYFKIHLWRP</sequence>
<evidence type="ECO:0000256" key="7">
    <source>
        <dbReference type="ARBA" id="ARBA00023180"/>
    </source>
</evidence>
<evidence type="ECO:0000256" key="4">
    <source>
        <dbReference type="ARBA" id="ARBA00022989"/>
    </source>
</evidence>